<evidence type="ECO:0000313" key="9">
    <source>
        <dbReference type="Proteomes" id="UP000530564"/>
    </source>
</evidence>
<evidence type="ECO:0000256" key="2">
    <source>
        <dbReference type="ARBA" id="ARBA00009477"/>
    </source>
</evidence>
<sequence>MRKFFAPFVATAAAALVLAGCGKPEGPPQMPAPEVSVATPLRQSVVDWDDFTGRFEAPERVDVRARTSGYLQAAHFREGQFVRKGQLLFTLDPRPAEAQLAAARAQAKLAAADLARAETLLKVQAISREEYDNKRAASEVAQATVQARALDLEFTRVTAPTSGVVSDRRVDPGNVISGGGAGADVLTTIVSTTPIHFLFDASEAQLLKDQRATGKGGKVQIRLQDEADYRWTGQVDFTDNSIDGQSGAIRMRAVVPNPNGFLKPGMFAKAKVEGGQAYDALLVPEDAIVADGARKAVNVVAADGSVTLKPVELGPTTQGLRVIRSGIKPDDRVIVNGGVRLMGPNMKVKAKVVTIEPKKAAAQATSTVTIPVASSATPVGAR</sequence>
<keyword evidence="9" id="KW-1185">Reference proteome</keyword>
<feature type="domain" description="Multidrug resistance protein MdtA-like beta-barrel" evidence="6">
    <location>
        <begin position="194"/>
        <end position="273"/>
    </location>
</feature>
<evidence type="ECO:0000259" key="5">
    <source>
        <dbReference type="Pfam" id="PF25917"/>
    </source>
</evidence>
<dbReference type="InterPro" id="IPR058624">
    <property type="entry name" value="MdtA-like_HH"/>
</dbReference>
<dbReference type="Pfam" id="PF25967">
    <property type="entry name" value="RND-MFP_C"/>
    <property type="match status" value="1"/>
</dbReference>
<dbReference type="Pfam" id="PF25876">
    <property type="entry name" value="HH_MFP_RND"/>
    <property type="match status" value="1"/>
</dbReference>
<evidence type="ECO:0000259" key="6">
    <source>
        <dbReference type="Pfam" id="PF25944"/>
    </source>
</evidence>
<protein>
    <submittedName>
        <fullName evidence="8">RND family efflux transporter MFP subunit</fullName>
    </submittedName>
</protein>
<dbReference type="InterPro" id="IPR058626">
    <property type="entry name" value="MdtA-like_b-barrel"/>
</dbReference>
<dbReference type="PANTHER" id="PTHR30158">
    <property type="entry name" value="ACRA/E-RELATED COMPONENT OF DRUG EFFLUX TRANSPORTER"/>
    <property type="match status" value="1"/>
</dbReference>
<evidence type="ECO:0000259" key="4">
    <source>
        <dbReference type="Pfam" id="PF25876"/>
    </source>
</evidence>
<feature type="domain" description="Multidrug resistance protein MdtA-like barrel-sandwich hybrid" evidence="5">
    <location>
        <begin position="60"/>
        <end position="187"/>
    </location>
</feature>
<dbReference type="InterPro" id="IPR058627">
    <property type="entry name" value="MdtA-like_C"/>
</dbReference>
<dbReference type="AlphaFoldDB" id="A0A840A518"/>
<feature type="domain" description="Multidrug resistance protein MdtA-like C-terminal permuted SH3" evidence="7">
    <location>
        <begin position="279"/>
        <end position="338"/>
    </location>
</feature>
<accession>A0A840A518</accession>
<evidence type="ECO:0000256" key="1">
    <source>
        <dbReference type="ARBA" id="ARBA00004196"/>
    </source>
</evidence>
<dbReference type="Gene3D" id="2.40.30.170">
    <property type="match status" value="1"/>
</dbReference>
<reference evidence="8 9" key="1">
    <citation type="submission" date="2020-08" db="EMBL/GenBank/DDBJ databases">
        <title>Genomic Encyclopedia of Type Strains, Phase IV (KMG-IV): sequencing the most valuable type-strain genomes for metagenomic binning, comparative biology and taxonomic classification.</title>
        <authorList>
            <person name="Goeker M."/>
        </authorList>
    </citation>
    <scope>NUCLEOTIDE SEQUENCE [LARGE SCALE GENOMIC DNA]</scope>
    <source>
        <strain evidence="8 9">DSM 21793</strain>
    </source>
</reference>
<name>A0A840A518_9CAUL</name>
<dbReference type="InterPro" id="IPR006143">
    <property type="entry name" value="RND_pump_MFP"/>
</dbReference>
<dbReference type="GO" id="GO:0030313">
    <property type="term" value="C:cell envelope"/>
    <property type="evidence" value="ECO:0007669"/>
    <property type="project" value="UniProtKB-SubCell"/>
</dbReference>
<dbReference type="Proteomes" id="UP000530564">
    <property type="component" value="Unassembled WGS sequence"/>
</dbReference>
<dbReference type="RefSeq" id="WP_183774694.1">
    <property type="nucleotide sequence ID" value="NZ_JACIDK010000004.1"/>
</dbReference>
<dbReference type="PANTHER" id="PTHR30158:SF10">
    <property type="entry name" value="CATION EFFLUX PUMP"/>
    <property type="match status" value="1"/>
</dbReference>
<keyword evidence="3" id="KW-0732">Signal</keyword>
<feature type="signal peptide" evidence="3">
    <location>
        <begin position="1"/>
        <end position="19"/>
    </location>
</feature>
<feature type="chain" id="PRO_5032678104" evidence="3">
    <location>
        <begin position="20"/>
        <end position="382"/>
    </location>
</feature>
<dbReference type="Pfam" id="PF25917">
    <property type="entry name" value="BSH_RND"/>
    <property type="match status" value="1"/>
</dbReference>
<dbReference type="GO" id="GO:0046677">
    <property type="term" value="P:response to antibiotic"/>
    <property type="evidence" value="ECO:0007669"/>
    <property type="project" value="TreeGrafter"/>
</dbReference>
<comment type="subcellular location">
    <subcellularLocation>
        <location evidence="1">Cell envelope</location>
    </subcellularLocation>
</comment>
<dbReference type="InterPro" id="IPR058625">
    <property type="entry name" value="MdtA-like_BSH"/>
</dbReference>
<dbReference type="GO" id="GO:0005886">
    <property type="term" value="C:plasma membrane"/>
    <property type="evidence" value="ECO:0007669"/>
    <property type="project" value="TreeGrafter"/>
</dbReference>
<dbReference type="Pfam" id="PF25944">
    <property type="entry name" value="Beta-barrel_RND"/>
    <property type="match status" value="1"/>
</dbReference>
<feature type="domain" description="Multidrug resistance protein MdtA-like alpha-helical hairpin" evidence="4">
    <location>
        <begin position="95"/>
        <end position="147"/>
    </location>
</feature>
<dbReference type="EMBL" id="JACIDK010000004">
    <property type="protein sequence ID" value="MBB3892452.1"/>
    <property type="molecule type" value="Genomic_DNA"/>
</dbReference>
<evidence type="ECO:0000256" key="3">
    <source>
        <dbReference type="SAM" id="SignalP"/>
    </source>
</evidence>
<gene>
    <name evidence="8" type="ORF">GGQ61_003185</name>
</gene>
<evidence type="ECO:0000259" key="7">
    <source>
        <dbReference type="Pfam" id="PF25967"/>
    </source>
</evidence>
<proteinExistence type="inferred from homology"/>
<dbReference type="Gene3D" id="1.10.287.470">
    <property type="entry name" value="Helix hairpin bin"/>
    <property type="match status" value="1"/>
</dbReference>
<dbReference type="Gene3D" id="2.40.50.100">
    <property type="match status" value="1"/>
</dbReference>
<dbReference type="PROSITE" id="PS51257">
    <property type="entry name" value="PROKAR_LIPOPROTEIN"/>
    <property type="match status" value="1"/>
</dbReference>
<organism evidence="8 9">
    <name type="scientific">Phenylobacterium haematophilum</name>
    <dbReference type="NCBI Taxonomy" id="98513"/>
    <lineage>
        <taxon>Bacteria</taxon>
        <taxon>Pseudomonadati</taxon>
        <taxon>Pseudomonadota</taxon>
        <taxon>Alphaproteobacteria</taxon>
        <taxon>Caulobacterales</taxon>
        <taxon>Caulobacteraceae</taxon>
        <taxon>Phenylobacterium</taxon>
    </lineage>
</organism>
<dbReference type="Gene3D" id="2.40.420.20">
    <property type="match status" value="1"/>
</dbReference>
<dbReference type="GO" id="GO:0022857">
    <property type="term" value="F:transmembrane transporter activity"/>
    <property type="evidence" value="ECO:0007669"/>
    <property type="project" value="InterPro"/>
</dbReference>
<evidence type="ECO:0000313" key="8">
    <source>
        <dbReference type="EMBL" id="MBB3892452.1"/>
    </source>
</evidence>
<comment type="similarity">
    <text evidence="2">Belongs to the membrane fusion protein (MFP) (TC 8.A.1) family.</text>
</comment>
<comment type="caution">
    <text evidence="8">The sequence shown here is derived from an EMBL/GenBank/DDBJ whole genome shotgun (WGS) entry which is preliminary data.</text>
</comment>
<dbReference type="NCBIfam" id="TIGR01730">
    <property type="entry name" value="RND_mfp"/>
    <property type="match status" value="1"/>
</dbReference>
<dbReference type="SUPFAM" id="SSF111369">
    <property type="entry name" value="HlyD-like secretion proteins"/>
    <property type="match status" value="1"/>
</dbReference>